<evidence type="ECO:0000256" key="1">
    <source>
        <dbReference type="ARBA" id="ARBA00023067"/>
    </source>
</evidence>
<evidence type="ECO:0000256" key="2">
    <source>
        <dbReference type="ARBA" id="ARBA00023125"/>
    </source>
</evidence>
<dbReference type="KEGG" id="cdes:C0J27_04455"/>
<dbReference type="CDD" id="cd13831">
    <property type="entry name" value="HU"/>
    <property type="match status" value="1"/>
</dbReference>
<dbReference type="EMBL" id="CP025544">
    <property type="protein sequence ID" value="AXK60957.1"/>
    <property type="molecule type" value="Genomic_DNA"/>
</dbReference>
<comment type="similarity">
    <text evidence="3">Belongs to the bacterial histone-like protein family.</text>
</comment>
<dbReference type="InterPro" id="IPR020816">
    <property type="entry name" value="Histone-like_DNA-bd_CS"/>
</dbReference>
<dbReference type="PANTHER" id="PTHR33175:SF3">
    <property type="entry name" value="DNA-BINDING PROTEIN HU-BETA"/>
    <property type="match status" value="1"/>
</dbReference>
<dbReference type="GO" id="GO:0030527">
    <property type="term" value="F:structural constituent of chromatin"/>
    <property type="evidence" value="ECO:0007669"/>
    <property type="project" value="InterPro"/>
</dbReference>
<protein>
    <submittedName>
        <fullName evidence="4">DNA-binding protein HU</fullName>
    </submittedName>
</protein>
<organism evidence="4 5">
    <name type="scientific">Candidatus Chromulinivorax destructor</name>
    <dbReference type="NCBI Taxonomy" id="2066483"/>
    <lineage>
        <taxon>Bacteria</taxon>
        <taxon>Candidatus Babelota</taxon>
        <taxon>Candidatus Babeliae</taxon>
        <taxon>Candidatus Babeliales</taxon>
        <taxon>Candidatus Chromulinivoraceae</taxon>
        <taxon>Candidatus Chromulinivorax</taxon>
    </lineage>
</organism>
<reference evidence="4 5" key="1">
    <citation type="submission" date="2017-12" db="EMBL/GenBank/DDBJ databases">
        <title>Chromulinavorax destructans is a abundant pathogen of dominant heterotrophic picoflagllates.</title>
        <authorList>
            <person name="Deeg C.M."/>
            <person name="Zimmer M."/>
            <person name="Suttle C.A."/>
        </authorList>
    </citation>
    <scope>NUCLEOTIDE SEQUENCE [LARGE SCALE GENOMIC DNA]</scope>
    <source>
        <strain evidence="4 5">SeV1</strain>
    </source>
</reference>
<dbReference type="GO" id="GO:0003677">
    <property type="term" value="F:DNA binding"/>
    <property type="evidence" value="ECO:0007669"/>
    <property type="project" value="UniProtKB-KW"/>
</dbReference>
<keyword evidence="1" id="KW-0226">DNA condensation</keyword>
<name>A0A345ZCE0_9BACT</name>
<dbReference type="Gene3D" id="4.10.520.10">
    <property type="entry name" value="IHF-like DNA-binding proteins"/>
    <property type="match status" value="1"/>
</dbReference>
<dbReference type="GO" id="GO:0030261">
    <property type="term" value="P:chromosome condensation"/>
    <property type="evidence" value="ECO:0007669"/>
    <property type="project" value="UniProtKB-KW"/>
</dbReference>
<evidence type="ECO:0000313" key="5">
    <source>
        <dbReference type="Proteomes" id="UP000254834"/>
    </source>
</evidence>
<dbReference type="AlphaFoldDB" id="A0A345ZCE0"/>
<keyword evidence="2 4" id="KW-0238">DNA-binding</keyword>
<dbReference type="InterPro" id="IPR010992">
    <property type="entry name" value="IHF-like_DNA-bd_dom_sf"/>
</dbReference>
<dbReference type="OrthoDB" id="9804203at2"/>
<dbReference type="PROSITE" id="PS00045">
    <property type="entry name" value="HISTONE_LIKE"/>
    <property type="match status" value="1"/>
</dbReference>
<evidence type="ECO:0000256" key="3">
    <source>
        <dbReference type="RuleBase" id="RU003939"/>
    </source>
</evidence>
<gene>
    <name evidence="4" type="ORF">C0J27_04455</name>
</gene>
<dbReference type="GO" id="GO:0005829">
    <property type="term" value="C:cytosol"/>
    <property type="evidence" value="ECO:0007669"/>
    <property type="project" value="TreeGrafter"/>
</dbReference>
<dbReference type="Proteomes" id="UP000254834">
    <property type="component" value="Chromosome"/>
</dbReference>
<dbReference type="SUPFAM" id="SSF47729">
    <property type="entry name" value="IHF-like DNA-binding proteins"/>
    <property type="match status" value="1"/>
</dbReference>
<dbReference type="PANTHER" id="PTHR33175">
    <property type="entry name" value="DNA-BINDING PROTEIN HU"/>
    <property type="match status" value="1"/>
</dbReference>
<dbReference type="SMART" id="SM00411">
    <property type="entry name" value="BHL"/>
    <property type="match status" value="1"/>
</dbReference>
<proteinExistence type="inferred from homology"/>
<dbReference type="RefSeq" id="WP_115585972.1">
    <property type="nucleotide sequence ID" value="NZ_CP025544.1"/>
</dbReference>
<dbReference type="Pfam" id="PF00216">
    <property type="entry name" value="Bac_DNA_binding"/>
    <property type="match status" value="1"/>
</dbReference>
<accession>A0A345ZCE0</accession>
<evidence type="ECO:0000313" key="4">
    <source>
        <dbReference type="EMBL" id="AXK60957.1"/>
    </source>
</evidence>
<sequence>MNKAQVLESMAKLTKMSKSSCKLALEAFVSTVGGALKLNKSVVLTGFGTFVVMKRKSRVGVNPATGNKMQIPAKKVPKFKPGKALKDLVG</sequence>
<keyword evidence="5" id="KW-1185">Reference proteome</keyword>
<dbReference type="InterPro" id="IPR000119">
    <property type="entry name" value="Hist_DNA-bd"/>
</dbReference>
<dbReference type="PRINTS" id="PR01727">
    <property type="entry name" value="DNABINDINGHU"/>
</dbReference>